<evidence type="ECO:0000313" key="4">
    <source>
        <dbReference type="Proteomes" id="UP000000673"/>
    </source>
</evidence>
<accession>W5JB62</accession>
<feature type="signal peptide" evidence="1">
    <location>
        <begin position="1"/>
        <end position="21"/>
    </location>
</feature>
<reference evidence="2" key="3">
    <citation type="journal article" date="2013" name="Nucleic Acids Res.">
        <title>The genome of Anopheles darlingi, the main neotropical malaria vector.</title>
        <authorList>
            <person name="Marinotti O."/>
            <person name="Cerqueira G.C."/>
            <person name="de Almeida L.G."/>
            <person name="Ferro M.I."/>
            <person name="Loreto E.L."/>
            <person name="Zaha A."/>
            <person name="Teixeira S.M."/>
            <person name="Wespiser A.R."/>
            <person name="Almeida E Silva A."/>
            <person name="Schlindwein A.D."/>
            <person name="Pacheco A.C."/>
            <person name="Silva A.L."/>
            <person name="Graveley B.R."/>
            <person name="Walenz B.P."/>
            <person name="Lima Bde A."/>
            <person name="Ribeiro C.A."/>
            <person name="Nunes-Silva C.G."/>
            <person name="de Carvalho C.R."/>
            <person name="Soares C.M."/>
            <person name="de Menezes C.B."/>
            <person name="Matiolli C."/>
            <person name="Caffrey D."/>
            <person name="Araujo D.A."/>
            <person name="de Oliveira D.M."/>
            <person name="Golenbock D."/>
            <person name="Grisard E.C."/>
            <person name="Fantinatti-Garboggini F."/>
            <person name="de Carvalho F.M."/>
            <person name="Barcellos F.G."/>
            <person name="Prosdocimi F."/>
            <person name="May G."/>
            <person name="Azevedo Junior G.M."/>
            <person name="Guimaraes G.M."/>
            <person name="Goldman G.H."/>
            <person name="Padilha I.Q."/>
            <person name="Batista Jda S."/>
            <person name="Ferro J.A."/>
            <person name="Ribeiro J.M."/>
            <person name="Fietto J.L."/>
            <person name="Dabbas K.M."/>
            <person name="Cerdeira L."/>
            <person name="Agnez-Lima L.F."/>
            <person name="Brocchi M."/>
            <person name="de Carvalho M.O."/>
            <person name="Teixeira Mde M."/>
            <person name="Diniz Maia Mde M."/>
            <person name="Goldman M.H."/>
            <person name="Cruz Schneider M.P."/>
            <person name="Felipe M.S."/>
            <person name="Hungria M."/>
            <person name="Nicolas M.F."/>
            <person name="Pereira M."/>
            <person name="Montes M.A."/>
            <person name="Cantao M.E."/>
            <person name="Vincentz M."/>
            <person name="Rafael M.S."/>
            <person name="Silverman N."/>
            <person name="Stoco P.H."/>
            <person name="Souza R.C."/>
            <person name="Vicentini R."/>
            <person name="Gazzinelli R.T."/>
            <person name="Neves Rde O."/>
            <person name="Silva R."/>
            <person name="Astolfi-Filho S."/>
            <person name="Maciel T.E."/>
            <person name="Urmenyi T.P."/>
            <person name="Tadei W.P."/>
            <person name="Camargo E.P."/>
            <person name="de Vasconcelos A.T."/>
        </authorList>
    </citation>
    <scope>NUCLEOTIDE SEQUENCE</scope>
</reference>
<reference evidence="3" key="4">
    <citation type="submission" date="2015-06" db="UniProtKB">
        <authorList>
            <consortium name="EnsemblMetazoa"/>
        </authorList>
    </citation>
    <scope>IDENTIFICATION</scope>
</reference>
<proteinExistence type="predicted"/>
<evidence type="ECO:0000256" key="1">
    <source>
        <dbReference type="SAM" id="SignalP"/>
    </source>
</evidence>
<keyword evidence="1" id="KW-0732">Signal</keyword>
<feature type="chain" id="PRO_5010155132" description="Secreted protein" evidence="1">
    <location>
        <begin position="22"/>
        <end position="257"/>
    </location>
</feature>
<dbReference type="VEuPathDB" id="VectorBase:ADAC007109"/>
<dbReference type="PANTHER" id="PTHR20997:SF2">
    <property type="entry name" value="EG:BACR42I17.2 PROTEIN-RELATED"/>
    <property type="match status" value="1"/>
</dbReference>
<dbReference type="eggNOG" id="ENOG502TM4U">
    <property type="taxonomic scope" value="Eukaryota"/>
</dbReference>
<dbReference type="EMBL" id="ADMH02001741">
    <property type="protein sequence ID" value="ETN61236.1"/>
    <property type="molecule type" value="Genomic_DNA"/>
</dbReference>
<keyword evidence="4" id="KW-1185">Reference proteome</keyword>
<name>W5JB62_ANODA</name>
<organism evidence="2">
    <name type="scientific">Anopheles darlingi</name>
    <name type="common">Mosquito</name>
    <dbReference type="NCBI Taxonomy" id="43151"/>
    <lineage>
        <taxon>Eukaryota</taxon>
        <taxon>Metazoa</taxon>
        <taxon>Ecdysozoa</taxon>
        <taxon>Arthropoda</taxon>
        <taxon>Hexapoda</taxon>
        <taxon>Insecta</taxon>
        <taxon>Pterygota</taxon>
        <taxon>Neoptera</taxon>
        <taxon>Endopterygota</taxon>
        <taxon>Diptera</taxon>
        <taxon>Nematocera</taxon>
        <taxon>Culicoidea</taxon>
        <taxon>Culicidae</taxon>
        <taxon>Anophelinae</taxon>
        <taxon>Anopheles</taxon>
    </lineage>
</organism>
<dbReference type="EnsemblMetazoa" id="ADAC007109-RA">
    <property type="protein sequence ID" value="ADAC007109-PA"/>
    <property type="gene ID" value="ADAC007109"/>
</dbReference>
<dbReference type="AlphaFoldDB" id="W5JB62"/>
<dbReference type="Proteomes" id="UP000000673">
    <property type="component" value="Unassembled WGS sequence"/>
</dbReference>
<protein>
    <recommendedName>
        <fullName evidence="5">Secreted protein</fullName>
    </recommendedName>
</protein>
<dbReference type="InterPro" id="IPR009832">
    <property type="entry name" value="DUF1397"/>
</dbReference>
<reference evidence="2" key="2">
    <citation type="submission" date="2010-05" db="EMBL/GenBank/DDBJ databases">
        <authorList>
            <person name="Almeida L.G."/>
            <person name="Nicolas M.F."/>
            <person name="Souza R.C."/>
            <person name="Vasconcelos A.T.R."/>
        </authorList>
    </citation>
    <scope>NUCLEOTIDE SEQUENCE</scope>
</reference>
<dbReference type="OMA" id="FRMTPCR"/>
<dbReference type="Pfam" id="PF07165">
    <property type="entry name" value="DUF1397"/>
    <property type="match status" value="1"/>
</dbReference>
<dbReference type="STRING" id="43151.W5JB62"/>
<dbReference type="VEuPathDB" id="VectorBase:ADAR2_003921"/>
<dbReference type="HOGENOM" id="CLU_095433_0_0_1"/>
<reference evidence="2 4" key="1">
    <citation type="journal article" date="2010" name="BMC Genomics">
        <title>Combination of measures distinguishes pre-miRNAs from other stem-loops in the genome of the newly sequenced Anopheles darlingi.</title>
        <authorList>
            <person name="Mendes N.D."/>
            <person name="Freitas A.T."/>
            <person name="Vasconcelos A.T."/>
            <person name="Sagot M.F."/>
        </authorList>
    </citation>
    <scope>NUCLEOTIDE SEQUENCE</scope>
</reference>
<evidence type="ECO:0000313" key="3">
    <source>
        <dbReference type="EnsemblMetazoa" id="ADAC007109-PA"/>
    </source>
</evidence>
<dbReference type="PANTHER" id="PTHR20997">
    <property type="entry name" value="EG:BACR42I17.2 PROTEIN-RELATED"/>
    <property type="match status" value="1"/>
</dbReference>
<sequence length="257" mass="28312">MSKLSVTLLFIGLSLLVVCDGSPIGPSSESNESNEVDEFLTEMREMCKNNTGSDEAFPNFMQSVEQAMMCATAFDVDNFVSDLEKLTNATRGTFFPNYCPKLRTVATCKDGILAGMKPCLESDDYNIVDALAGIIPDAVELICKNDGSIIFQMEDETRLECIGSKVDELTVCATSVASTWNDDSDLSELTPDQCSALISFRQCIKEKLDACQVSEILGIYDLFHNALFRMTPCRNRAKCQGYGWCDNDLHTDTKATS</sequence>
<gene>
    <name evidence="2" type="ORF">AND_007109</name>
</gene>
<evidence type="ECO:0000313" key="2">
    <source>
        <dbReference type="EMBL" id="ETN61236.1"/>
    </source>
</evidence>
<evidence type="ECO:0008006" key="5">
    <source>
        <dbReference type="Google" id="ProtNLM"/>
    </source>
</evidence>